<sequence>MEASTVGEGQYFVTEVDKAYLMHDWIDLFTIGSAAASSPPSSLLLQEENKLSSQKLQDNHADSANLCQYFFWFICFKVRSYVGVLHFV</sequence>
<proteinExistence type="predicted"/>
<gene>
    <name evidence="1" type="ORF">T07_12259</name>
</gene>
<keyword evidence="2" id="KW-1185">Reference proteome</keyword>
<organism evidence="1 2">
    <name type="scientific">Trichinella nelsoni</name>
    <dbReference type="NCBI Taxonomy" id="6336"/>
    <lineage>
        <taxon>Eukaryota</taxon>
        <taxon>Metazoa</taxon>
        <taxon>Ecdysozoa</taxon>
        <taxon>Nematoda</taxon>
        <taxon>Enoplea</taxon>
        <taxon>Dorylaimia</taxon>
        <taxon>Trichinellida</taxon>
        <taxon>Trichinellidae</taxon>
        <taxon>Trichinella</taxon>
    </lineage>
</organism>
<name>A0A0V0RUX9_9BILA</name>
<dbReference type="AlphaFoldDB" id="A0A0V0RUX9"/>
<protein>
    <submittedName>
        <fullName evidence="1">Uncharacterized protein</fullName>
    </submittedName>
</protein>
<comment type="caution">
    <text evidence="1">The sequence shown here is derived from an EMBL/GenBank/DDBJ whole genome shotgun (WGS) entry which is preliminary data.</text>
</comment>
<accession>A0A0V0RUX9</accession>
<evidence type="ECO:0000313" key="1">
    <source>
        <dbReference type="EMBL" id="KRX18280.1"/>
    </source>
</evidence>
<dbReference type="Proteomes" id="UP000054630">
    <property type="component" value="Unassembled WGS sequence"/>
</dbReference>
<evidence type="ECO:0000313" key="2">
    <source>
        <dbReference type="Proteomes" id="UP000054630"/>
    </source>
</evidence>
<dbReference type="EMBL" id="JYDL01000075">
    <property type="protein sequence ID" value="KRX18280.1"/>
    <property type="molecule type" value="Genomic_DNA"/>
</dbReference>
<reference evidence="1 2" key="1">
    <citation type="submission" date="2015-01" db="EMBL/GenBank/DDBJ databases">
        <title>Evolution of Trichinella species and genotypes.</title>
        <authorList>
            <person name="Korhonen P.K."/>
            <person name="Edoardo P."/>
            <person name="Giuseppe L.R."/>
            <person name="Gasser R.B."/>
        </authorList>
    </citation>
    <scope>NUCLEOTIDE SEQUENCE [LARGE SCALE GENOMIC DNA]</scope>
    <source>
        <strain evidence="1">ISS37</strain>
    </source>
</reference>